<dbReference type="PROSITE" id="PS00622">
    <property type="entry name" value="HTH_LUXR_1"/>
    <property type="match status" value="1"/>
</dbReference>
<evidence type="ECO:0000313" key="6">
    <source>
        <dbReference type="Proteomes" id="UP000239590"/>
    </source>
</evidence>
<dbReference type="Gene3D" id="1.10.10.10">
    <property type="entry name" value="Winged helix-like DNA-binding domain superfamily/Winged helix DNA-binding domain"/>
    <property type="match status" value="1"/>
</dbReference>
<name>A0A2S7IKX4_9BACT</name>
<feature type="domain" description="HTH luxR-type" evidence="4">
    <location>
        <begin position="17"/>
        <end position="82"/>
    </location>
</feature>
<dbReference type="SUPFAM" id="SSF46894">
    <property type="entry name" value="C-terminal effector domain of the bipartite response regulators"/>
    <property type="match status" value="1"/>
</dbReference>
<dbReference type="CDD" id="cd06170">
    <property type="entry name" value="LuxR_C_like"/>
    <property type="match status" value="1"/>
</dbReference>
<gene>
    <name evidence="5" type="ORF">C5O19_01630</name>
</gene>
<evidence type="ECO:0000256" key="1">
    <source>
        <dbReference type="ARBA" id="ARBA00023015"/>
    </source>
</evidence>
<dbReference type="SMART" id="SM00421">
    <property type="entry name" value="HTH_LUXR"/>
    <property type="match status" value="1"/>
</dbReference>
<evidence type="ECO:0000259" key="4">
    <source>
        <dbReference type="PROSITE" id="PS50043"/>
    </source>
</evidence>
<evidence type="ECO:0000256" key="2">
    <source>
        <dbReference type="ARBA" id="ARBA00023125"/>
    </source>
</evidence>
<dbReference type="InterPro" id="IPR000792">
    <property type="entry name" value="Tscrpt_reg_LuxR_C"/>
</dbReference>
<reference evidence="6" key="1">
    <citation type="submission" date="2018-02" db="EMBL/GenBank/DDBJ databases">
        <title>Genome sequencing of Solimonas sp. HR-BB.</title>
        <authorList>
            <person name="Lee Y."/>
            <person name="Jeon C.O."/>
        </authorList>
    </citation>
    <scope>NUCLEOTIDE SEQUENCE [LARGE SCALE GENOMIC DNA]</scope>
    <source>
        <strain evidence="6">HR-U</strain>
    </source>
</reference>
<dbReference type="InterPro" id="IPR036388">
    <property type="entry name" value="WH-like_DNA-bd_sf"/>
</dbReference>
<keyword evidence="2" id="KW-0238">DNA-binding</keyword>
<dbReference type="Proteomes" id="UP000239590">
    <property type="component" value="Unassembled WGS sequence"/>
</dbReference>
<organism evidence="5 6">
    <name type="scientific">Siphonobacter curvatus</name>
    <dbReference type="NCBI Taxonomy" id="2094562"/>
    <lineage>
        <taxon>Bacteria</taxon>
        <taxon>Pseudomonadati</taxon>
        <taxon>Bacteroidota</taxon>
        <taxon>Cytophagia</taxon>
        <taxon>Cytophagales</taxon>
        <taxon>Cytophagaceae</taxon>
        <taxon>Siphonobacter</taxon>
    </lineage>
</organism>
<keyword evidence="6" id="KW-1185">Reference proteome</keyword>
<comment type="caution">
    <text evidence="5">The sequence shown here is derived from an EMBL/GenBank/DDBJ whole genome shotgun (WGS) entry which is preliminary data.</text>
</comment>
<dbReference type="RefSeq" id="WP_104709619.1">
    <property type="nucleotide sequence ID" value="NZ_PTRA01000001.1"/>
</dbReference>
<dbReference type="PRINTS" id="PR00038">
    <property type="entry name" value="HTHLUXR"/>
</dbReference>
<evidence type="ECO:0000313" key="5">
    <source>
        <dbReference type="EMBL" id="PQA58401.1"/>
    </source>
</evidence>
<dbReference type="Pfam" id="PF00196">
    <property type="entry name" value="GerE"/>
    <property type="match status" value="1"/>
</dbReference>
<dbReference type="EMBL" id="PTRA01000001">
    <property type="protein sequence ID" value="PQA58401.1"/>
    <property type="molecule type" value="Genomic_DNA"/>
</dbReference>
<keyword evidence="1" id="KW-0805">Transcription regulation</keyword>
<evidence type="ECO:0000256" key="3">
    <source>
        <dbReference type="ARBA" id="ARBA00023163"/>
    </source>
</evidence>
<dbReference type="PANTHER" id="PTHR44688">
    <property type="entry name" value="DNA-BINDING TRANSCRIPTIONAL ACTIVATOR DEVR_DOSR"/>
    <property type="match status" value="1"/>
</dbReference>
<keyword evidence="3" id="KW-0804">Transcription</keyword>
<dbReference type="AlphaFoldDB" id="A0A2S7IKX4"/>
<dbReference type="PROSITE" id="PS50043">
    <property type="entry name" value="HTH_LUXR_2"/>
    <property type="match status" value="1"/>
</dbReference>
<dbReference type="GO" id="GO:0006355">
    <property type="term" value="P:regulation of DNA-templated transcription"/>
    <property type="evidence" value="ECO:0007669"/>
    <property type="project" value="InterPro"/>
</dbReference>
<dbReference type="GO" id="GO:0003677">
    <property type="term" value="F:DNA binding"/>
    <property type="evidence" value="ECO:0007669"/>
    <property type="project" value="UniProtKB-KW"/>
</dbReference>
<proteinExistence type="predicted"/>
<dbReference type="PANTHER" id="PTHR44688:SF16">
    <property type="entry name" value="DNA-BINDING TRANSCRIPTIONAL ACTIVATOR DEVR_DOSR"/>
    <property type="match status" value="1"/>
</dbReference>
<dbReference type="InterPro" id="IPR016032">
    <property type="entry name" value="Sig_transdc_resp-reg_C-effctor"/>
</dbReference>
<accession>A0A2S7IKX4</accession>
<dbReference type="OrthoDB" id="1727128at2"/>
<protein>
    <recommendedName>
        <fullName evidence="4">HTH luxR-type domain-containing protein</fullName>
    </recommendedName>
</protein>
<sequence>MSSLPQSRRFYLSPRELQLPDTALTLREREVLGLLAQGMSYKMIAYECGITFNTVQTHIKRVYMKLGVNSATEAILLGFRKGIISL</sequence>